<dbReference type="STRING" id="1121869.SAMN03084138_04564"/>
<dbReference type="SMART" id="SM00014">
    <property type="entry name" value="acidPPc"/>
    <property type="match status" value="1"/>
</dbReference>
<dbReference type="RefSeq" id="WP_074928761.1">
    <property type="nucleotide sequence ID" value="NZ_FOWR01000057.1"/>
</dbReference>
<feature type="transmembrane region" description="Helical" evidence="1">
    <location>
        <begin position="138"/>
        <end position="155"/>
    </location>
</feature>
<feature type="domain" description="Phosphatidic acid phosphatase type 2/haloperoxidase" evidence="2">
    <location>
        <begin position="57"/>
        <end position="153"/>
    </location>
</feature>
<accession>A0A1I5X620</accession>
<dbReference type="Gene3D" id="1.20.144.10">
    <property type="entry name" value="Phosphatidic acid phosphatase type 2/haloperoxidase"/>
    <property type="match status" value="1"/>
</dbReference>
<dbReference type="SUPFAM" id="SSF48317">
    <property type="entry name" value="Acid phosphatase/Vanadium-dependent haloperoxidase"/>
    <property type="match status" value="1"/>
</dbReference>
<reference evidence="3 4" key="1">
    <citation type="submission" date="2016-10" db="EMBL/GenBank/DDBJ databases">
        <authorList>
            <person name="de Groot N.N."/>
        </authorList>
    </citation>
    <scope>NUCLEOTIDE SEQUENCE [LARGE SCALE GENOMIC DNA]</scope>
    <source>
        <strain evidence="3 4">DSM 15893</strain>
    </source>
</reference>
<gene>
    <name evidence="3" type="ORF">SAMN03084138_04564</name>
</gene>
<dbReference type="Proteomes" id="UP000182692">
    <property type="component" value="Unassembled WGS sequence"/>
</dbReference>
<feature type="transmembrane region" description="Helical" evidence="1">
    <location>
        <begin position="96"/>
        <end position="117"/>
    </location>
</feature>
<name>A0A1I5X620_9GAMM</name>
<proteinExistence type="predicted"/>
<evidence type="ECO:0000259" key="2">
    <source>
        <dbReference type="SMART" id="SM00014"/>
    </source>
</evidence>
<evidence type="ECO:0000256" key="1">
    <source>
        <dbReference type="SAM" id="Phobius"/>
    </source>
</evidence>
<dbReference type="Pfam" id="PF01569">
    <property type="entry name" value="PAP2"/>
    <property type="match status" value="1"/>
</dbReference>
<keyword evidence="1" id="KW-0812">Transmembrane</keyword>
<dbReference type="AlphaFoldDB" id="A0A1I5X620"/>
<evidence type="ECO:0000313" key="4">
    <source>
        <dbReference type="Proteomes" id="UP000182692"/>
    </source>
</evidence>
<keyword evidence="1" id="KW-1133">Transmembrane helix</keyword>
<dbReference type="InterPro" id="IPR036938">
    <property type="entry name" value="PAP2/HPO_sf"/>
</dbReference>
<keyword evidence="1" id="KW-0472">Membrane</keyword>
<dbReference type="InterPro" id="IPR000326">
    <property type="entry name" value="PAP2/HPO"/>
</dbReference>
<dbReference type="GeneID" id="35869797"/>
<dbReference type="OrthoDB" id="9773582at2"/>
<feature type="transmembrane region" description="Helical" evidence="1">
    <location>
        <begin position="57"/>
        <end position="76"/>
    </location>
</feature>
<evidence type="ECO:0000313" key="3">
    <source>
        <dbReference type="EMBL" id="SFQ27331.1"/>
    </source>
</evidence>
<protein>
    <submittedName>
        <fullName evidence="3">PAP2 superfamily protein</fullName>
    </submittedName>
</protein>
<sequence>MTILYPALLLITLWVCIIVHYSSSLNWQMVSDVGVYGLVATAVAFPVLQGEWSDFKFAGYIIAIASGIGLLGKMLIDAKRPDKSGNDSFPSNHTANAFAASTVLAVSYGWIIGLLSYGMAMLVGLGRVKALKHHWRDVIVGLCVGLSTAVFAVAWL</sequence>
<feature type="transmembrane region" description="Helical" evidence="1">
    <location>
        <begin position="34"/>
        <end position="50"/>
    </location>
</feature>
<dbReference type="EMBL" id="FOWR01000057">
    <property type="protein sequence ID" value="SFQ27331.1"/>
    <property type="molecule type" value="Genomic_DNA"/>
</dbReference>
<organism evidence="3 4">
    <name type="scientific">Enterovibrio norvegicus DSM 15893</name>
    <dbReference type="NCBI Taxonomy" id="1121869"/>
    <lineage>
        <taxon>Bacteria</taxon>
        <taxon>Pseudomonadati</taxon>
        <taxon>Pseudomonadota</taxon>
        <taxon>Gammaproteobacteria</taxon>
        <taxon>Vibrionales</taxon>
        <taxon>Vibrionaceae</taxon>
        <taxon>Enterovibrio</taxon>
    </lineage>
</organism>